<accession>X1JY07</accession>
<comment type="caution">
    <text evidence="1">The sequence shown here is derived from an EMBL/GenBank/DDBJ whole genome shotgun (WGS) entry which is preliminary data.</text>
</comment>
<organism evidence="1">
    <name type="scientific">marine sediment metagenome</name>
    <dbReference type="NCBI Taxonomy" id="412755"/>
    <lineage>
        <taxon>unclassified sequences</taxon>
        <taxon>metagenomes</taxon>
        <taxon>ecological metagenomes</taxon>
    </lineage>
</organism>
<evidence type="ECO:0000313" key="1">
    <source>
        <dbReference type="EMBL" id="GAH99012.1"/>
    </source>
</evidence>
<gene>
    <name evidence="1" type="ORF">S06H3_04718</name>
</gene>
<protein>
    <submittedName>
        <fullName evidence="1">Uncharacterized protein</fullName>
    </submittedName>
</protein>
<dbReference type="EMBL" id="BARV01001680">
    <property type="protein sequence ID" value="GAH99012.1"/>
    <property type="molecule type" value="Genomic_DNA"/>
</dbReference>
<dbReference type="AlphaFoldDB" id="X1JY07"/>
<name>X1JY07_9ZZZZ</name>
<proteinExistence type="predicted"/>
<sequence>MPAGTRRKAGGRAKRRIDWVATHRMIGRFLERDVTEFRVKRRAKRLVTSPEEIAEHTGLDVETVKKCLSRIAKKRVEGKVVVIEGIRTWWAADRNHRIYGVEI</sequence>
<reference evidence="1" key="1">
    <citation type="journal article" date="2014" name="Front. Microbiol.">
        <title>High frequency of phylogenetically diverse reductive dehalogenase-homologous genes in deep subseafloor sedimentary metagenomes.</title>
        <authorList>
            <person name="Kawai M."/>
            <person name="Futagami T."/>
            <person name="Toyoda A."/>
            <person name="Takaki Y."/>
            <person name="Nishi S."/>
            <person name="Hori S."/>
            <person name="Arai W."/>
            <person name="Tsubouchi T."/>
            <person name="Morono Y."/>
            <person name="Uchiyama I."/>
            <person name="Ito T."/>
            <person name="Fujiyama A."/>
            <person name="Inagaki F."/>
            <person name="Takami H."/>
        </authorList>
    </citation>
    <scope>NUCLEOTIDE SEQUENCE</scope>
    <source>
        <strain evidence="1">Expedition CK06-06</strain>
    </source>
</reference>